<evidence type="ECO:0000256" key="5">
    <source>
        <dbReference type="ARBA" id="ARBA00024867"/>
    </source>
</evidence>
<evidence type="ECO:0000256" key="2">
    <source>
        <dbReference type="ARBA" id="ARBA00022490"/>
    </source>
</evidence>
<keyword evidence="3" id="KW-0902">Two-component regulatory system</keyword>
<keyword evidence="10" id="KW-0238">DNA-binding</keyword>
<gene>
    <name evidence="10" type="primary">agrA_1</name>
    <name evidence="10" type="ORF">CFOLD11_09190</name>
</gene>
<keyword evidence="7" id="KW-0597">Phosphoprotein</keyword>
<dbReference type="SUPFAM" id="SSF52172">
    <property type="entry name" value="CheY-like"/>
    <property type="match status" value="1"/>
</dbReference>
<sequence>MLKVFICEDNKEQLMNFKKIISDVLLIENFDMELALATSSPYELIEYINGGTISGIYFLDIDLHSDINGIELAEKIRKFDPRGFIIFVTTHAEMSFLTFTYKVEAMDFIIKDNYKNIKKKIHDCIKNAHEKYSHKAGINKVFSIKSDDMIINIDYNDILFFETSTSIHKVIVHCMDRQIEFYGKMKELEDRLKDDNFCRCHTSFIVNKSKIEKIDKKNREVHMISGEVCLISTRGLKGLLSNV</sequence>
<dbReference type="CDD" id="cd17533">
    <property type="entry name" value="REC_LytTR_AgrA-like"/>
    <property type="match status" value="1"/>
</dbReference>
<dbReference type="SMART" id="SM00850">
    <property type="entry name" value="LytTR"/>
    <property type="match status" value="1"/>
</dbReference>
<evidence type="ECO:0000259" key="8">
    <source>
        <dbReference type="PROSITE" id="PS50110"/>
    </source>
</evidence>
<dbReference type="Gene3D" id="3.40.50.2300">
    <property type="match status" value="1"/>
</dbReference>
<dbReference type="EMBL" id="BQXY01000001">
    <property type="protein sequence ID" value="GKU24093.1"/>
    <property type="molecule type" value="Genomic_DNA"/>
</dbReference>
<evidence type="ECO:0000256" key="4">
    <source>
        <dbReference type="ARBA" id="ARBA00023159"/>
    </source>
</evidence>
<dbReference type="GO" id="GO:0003677">
    <property type="term" value="F:DNA binding"/>
    <property type="evidence" value="ECO:0007669"/>
    <property type="project" value="UniProtKB-KW"/>
</dbReference>
<evidence type="ECO:0000256" key="3">
    <source>
        <dbReference type="ARBA" id="ARBA00023012"/>
    </source>
</evidence>
<dbReference type="PANTHER" id="PTHR37299">
    <property type="entry name" value="TRANSCRIPTIONAL REGULATOR-RELATED"/>
    <property type="match status" value="1"/>
</dbReference>
<keyword evidence="4" id="KW-0010">Activator</keyword>
<dbReference type="InterPro" id="IPR001789">
    <property type="entry name" value="Sig_transdc_resp-reg_receiver"/>
</dbReference>
<name>A0A9W6D9X6_9CLOT</name>
<protein>
    <recommendedName>
        <fullName evidence="1">Stage 0 sporulation protein A homolog</fullName>
    </recommendedName>
</protein>
<evidence type="ECO:0000256" key="1">
    <source>
        <dbReference type="ARBA" id="ARBA00018672"/>
    </source>
</evidence>
<accession>A0A9W6D9X6</accession>
<evidence type="ECO:0000259" key="9">
    <source>
        <dbReference type="PROSITE" id="PS50930"/>
    </source>
</evidence>
<dbReference type="Gene3D" id="2.40.50.1020">
    <property type="entry name" value="LytTr DNA-binding domain"/>
    <property type="match status" value="1"/>
</dbReference>
<evidence type="ECO:0000256" key="7">
    <source>
        <dbReference type="PROSITE-ProRule" id="PRU00169"/>
    </source>
</evidence>
<comment type="caution">
    <text evidence="10">The sequence shown here is derived from an EMBL/GenBank/DDBJ whole genome shotgun (WGS) entry which is preliminary data.</text>
</comment>
<feature type="domain" description="Response regulatory" evidence="8">
    <location>
        <begin position="3"/>
        <end position="126"/>
    </location>
</feature>
<evidence type="ECO:0000313" key="11">
    <source>
        <dbReference type="Proteomes" id="UP001057868"/>
    </source>
</evidence>
<dbReference type="Pfam" id="PF04397">
    <property type="entry name" value="LytTR"/>
    <property type="match status" value="1"/>
</dbReference>
<organism evidence="10 11">
    <name type="scientific">Clostridium folliculivorans</name>
    <dbReference type="NCBI Taxonomy" id="2886038"/>
    <lineage>
        <taxon>Bacteria</taxon>
        <taxon>Bacillati</taxon>
        <taxon>Bacillota</taxon>
        <taxon>Clostridia</taxon>
        <taxon>Eubacteriales</taxon>
        <taxon>Clostridiaceae</taxon>
        <taxon>Clostridium</taxon>
    </lineage>
</organism>
<comment type="function">
    <text evidence="6">Required for high-level post-exponential phase expression of a series of secreted proteins.</text>
</comment>
<comment type="function">
    <text evidence="5">May play the central regulatory role in sporulation. It may be an element of the effector pathway responsible for the activation of sporulation genes in response to nutritional stress. Spo0A may act in concert with spo0H (a sigma factor) to control the expression of some genes that are critical to the sporulation process.</text>
</comment>
<dbReference type="PANTHER" id="PTHR37299:SF3">
    <property type="entry name" value="STAGE 0 SPORULATION PROTEIN A HOMOLOG"/>
    <property type="match status" value="1"/>
</dbReference>
<dbReference type="InterPro" id="IPR007492">
    <property type="entry name" value="LytTR_DNA-bd_dom"/>
</dbReference>
<keyword evidence="11" id="KW-1185">Reference proteome</keyword>
<evidence type="ECO:0000256" key="6">
    <source>
        <dbReference type="ARBA" id="ARBA00037164"/>
    </source>
</evidence>
<proteinExistence type="predicted"/>
<feature type="modified residue" description="4-aspartylphosphate" evidence="7">
    <location>
        <position position="60"/>
    </location>
</feature>
<dbReference type="RefSeq" id="WP_261851115.1">
    <property type="nucleotide sequence ID" value="NZ_BQXY01000001.1"/>
</dbReference>
<dbReference type="SMART" id="SM00448">
    <property type="entry name" value="REC"/>
    <property type="match status" value="1"/>
</dbReference>
<dbReference type="Proteomes" id="UP001057868">
    <property type="component" value="Unassembled WGS sequence"/>
</dbReference>
<dbReference type="AlphaFoldDB" id="A0A9W6D9X6"/>
<evidence type="ECO:0000313" key="10">
    <source>
        <dbReference type="EMBL" id="GKU24093.1"/>
    </source>
</evidence>
<reference evidence="10" key="1">
    <citation type="journal article" date="2023" name="Int. J. Syst. Evol. Microbiol.">
        <title>&lt;i&gt;Clostridium folliculivorans&lt;/i&gt; sp. nov., isolated from soil samples of an organic paddy in Japan.</title>
        <authorList>
            <person name="Tazawa J."/>
            <person name="Kobayashi H."/>
            <person name="Tanizawa Y."/>
            <person name="Uchino A."/>
            <person name="Tanaka F."/>
            <person name="Urashima Y."/>
            <person name="Miura S."/>
            <person name="Sakamoto M."/>
            <person name="Ohkuma M."/>
            <person name="Tohno M."/>
        </authorList>
    </citation>
    <scope>NUCLEOTIDE SEQUENCE</scope>
    <source>
        <strain evidence="10">D1-1</strain>
    </source>
</reference>
<dbReference type="InterPro" id="IPR011006">
    <property type="entry name" value="CheY-like_superfamily"/>
</dbReference>
<dbReference type="InterPro" id="IPR046947">
    <property type="entry name" value="LytR-like"/>
</dbReference>
<dbReference type="GO" id="GO:0000156">
    <property type="term" value="F:phosphorelay response regulator activity"/>
    <property type="evidence" value="ECO:0007669"/>
    <property type="project" value="InterPro"/>
</dbReference>
<dbReference type="PROSITE" id="PS50930">
    <property type="entry name" value="HTH_LYTTR"/>
    <property type="match status" value="1"/>
</dbReference>
<dbReference type="Pfam" id="PF00072">
    <property type="entry name" value="Response_reg"/>
    <property type="match status" value="1"/>
</dbReference>
<feature type="domain" description="HTH LytTR-type" evidence="9">
    <location>
        <begin position="142"/>
        <end position="243"/>
    </location>
</feature>
<dbReference type="PROSITE" id="PS50110">
    <property type="entry name" value="RESPONSE_REGULATORY"/>
    <property type="match status" value="1"/>
</dbReference>
<keyword evidence="2" id="KW-0963">Cytoplasm</keyword>